<name>Q939G7_AQUAC</name>
<accession>Q939G7</accession>
<reference evidence="1" key="1">
    <citation type="journal article" date="2001" name="Mol. Microbiol.">
        <title>Discovery and distribution of super-integrons among pseudomonads.</title>
        <authorList>
            <person name="Vaisvila R."/>
            <person name="Morgan R.D."/>
            <person name="Posfai J."/>
            <person name="Raleigh E.A."/>
        </authorList>
    </citation>
    <scope>NUCLEOTIDE SEQUENCE</scope>
    <source>
        <strain evidence="1">ATCC 55044</strain>
    </source>
</reference>
<organism evidence="1">
    <name type="scientific">Aquipseudomonas alcaligenes</name>
    <name type="common">Pseudomonas alcaligenes</name>
    <dbReference type="NCBI Taxonomy" id="43263"/>
    <lineage>
        <taxon>Bacteria</taxon>
        <taxon>Pseudomonadati</taxon>
        <taxon>Pseudomonadota</taxon>
        <taxon>Gammaproteobacteria</taxon>
        <taxon>Pseudomonadales</taxon>
        <taxon>Pseudomonadaceae</taxon>
        <taxon>Aquipseudomonas</taxon>
    </lineage>
</organism>
<sequence length="140" mass="16024">MADWEQQASEYRLLTSRPLTAEAHERIRTLIGEAASSLPKDRPDALWWFISALRDKDKKWFVAKVLTLSSPMPRTLLEPMLIAGLMERNPSNNRQFIEPCVRTFGNTAIANRLRELATTLEETEHDALSQALYWVPGSRT</sequence>
<dbReference type="AlphaFoldDB" id="Q939G7"/>
<protein>
    <submittedName>
        <fullName evidence="1">Ypar5</fullName>
    </submittedName>
</protein>
<dbReference type="EMBL" id="AY038186">
    <property type="protein sequence ID" value="AAK73291.1"/>
    <property type="molecule type" value="Genomic_DNA"/>
</dbReference>
<proteinExistence type="predicted"/>
<evidence type="ECO:0000313" key="1">
    <source>
        <dbReference type="EMBL" id="AAK73291.1"/>
    </source>
</evidence>